<keyword evidence="4" id="KW-1185">Reference proteome</keyword>
<keyword evidence="1" id="KW-0175">Coiled coil</keyword>
<protein>
    <submittedName>
        <fullName evidence="3">Uncharacterized protein</fullName>
    </submittedName>
</protein>
<feature type="coiled-coil region" evidence="1">
    <location>
        <begin position="297"/>
        <end position="332"/>
    </location>
</feature>
<feature type="coiled-coil region" evidence="1">
    <location>
        <begin position="357"/>
        <end position="412"/>
    </location>
</feature>
<evidence type="ECO:0000256" key="1">
    <source>
        <dbReference type="SAM" id="Coils"/>
    </source>
</evidence>
<dbReference type="EMBL" id="JAZHGC010000033">
    <property type="protein sequence ID" value="MEM5290186.1"/>
    <property type="molecule type" value="Genomic_DNA"/>
</dbReference>
<name>A0ABU9QL95_9BURK</name>
<comment type="caution">
    <text evidence="3">The sequence shown here is derived from an EMBL/GenBank/DDBJ whole genome shotgun (WGS) entry which is preliminary data.</text>
</comment>
<proteinExistence type="predicted"/>
<feature type="region of interest" description="Disordered" evidence="2">
    <location>
        <begin position="424"/>
        <end position="448"/>
    </location>
</feature>
<evidence type="ECO:0000313" key="4">
    <source>
        <dbReference type="Proteomes" id="UP001494588"/>
    </source>
</evidence>
<evidence type="ECO:0000313" key="3">
    <source>
        <dbReference type="EMBL" id="MEM5290186.1"/>
    </source>
</evidence>
<organism evidence="3 4">
    <name type="scientific">Paraburkholderia sabiae</name>
    <dbReference type="NCBI Taxonomy" id="273251"/>
    <lineage>
        <taxon>Bacteria</taxon>
        <taxon>Pseudomonadati</taxon>
        <taxon>Pseudomonadota</taxon>
        <taxon>Betaproteobacteria</taxon>
        <taxon>Burkholderiales</taxon>
        <taxon>Burkholderiaceae</taxon>
        <taxon>Paraburkholderia</taxon>
    </lineage>
</organism>
<gene>
    <name evidence="3" type="ORF">V4C55_31120</name>
</gene>
<sequence>MSTGFNEGNLWYAGHCVRHNDIVAHVAVTSIKGDLGWSPVENATKLFPKSGEVEVRQRGKPALRVGDWVAFRITSPAPKGRNQWQASKHRPLHHFTQAPSNTLDDLRRLLTVEGLSSTGSPGAWMVQISQTEAVRVDLTRWNGGRLFASPNQKVTVYAFDPDAVMPVSDPLGSGLYDLPADTTPKQTVDWSTEEAFLNRWARALSRQGDKRTDVVIDWLRDHADATRGALTFDVADTAAVFDMMRSGELADRLSGDRELLRSFTKIFQSLPRFANLLDAQIASMAEQERKTIRARTEAELASDVEQQRQERMNALEQTLKAWEADKRAFLEAEMRRNEEALTVEIANSRAAREQALHDEFRGRQAQLKEEVQNLQSARDRLHAEARDLDASMADLRTRIEVLKTRENEAKANVDRLLLAAGALERPSSGDRSPNQPSLRAPDAREGRASDLRKSLATCPLLTDHGKTLMLQVVALCLAGEVPVLTGQGRDAFLMVAEALLSGGESARIFADPTLITYEDLWSRPGTAAPTPMAQAFDLTRTGDCSMLTVIENAERSGARFWYPALKDGIRRGGFPRRLFVCATVADTDAEEAHVIRSSGVVIDVSLAITKGASAIATQGISKSARMQFAPDEPPSDLSQGAYVTGSFVAKLDVIRALGAARTAAEAIIVCGDSKHAGVEGLADLFSTTEQ</sequence>
<evidence type="ECO:0000256" key="2">
    <source>
        <dbReference type="SAM" id="MobiDB-lite"/>
    </source>
</evidence>
<reference evidence="3 4" key="1">
    <citation type="submission" date="2024-01" db="EMBL/GenBank/DDBJ databases">
        <title>The diversity of rhizobia nodulating Mimosa spp. in eleven states of Brazil covering several biomes is determined by host plant, location, and edaphic factors.</title>
        <authorList>
            <person name="Rouws L."/>
            <person name="Barauna A."/>
            <person name="Beukes C."/>
            <person name="De Faria S.M."/>
            <person name="Gross E."/>
            <person name="Dos Reis Junior F.B."/>
            <person name="Simon M."/>
            <person name="Maluk M."/>
            <person name="Odee D.W."/>
            <person name="Kenicer G."/>
            <person name="Young J.P.W."/>
            <person name="Reis V.M."/>
            <person name="Zilli J."/>
            <person name="James E.K."/>
        </authorList>
    </citation>
    <scope>NUCLEOTIDE SEQUENCE [LARGE SCALE GENOMIC DNA]</scope>
    <source>
        <strain evidence="3 4">JPY77</strain>
    </source>
</reference>
<accession>A0ABU9QL95</accession>
<dbReference type="Proteomes" id="UP001494588">
    <property type="component" value="Unassembled WGS sequence"/>
</dbReference>
<dbReference type="RefSeq" id="WP_201651781.1">
    <property type="nucleotide sequence ID" value="NZ_CAJHCS010000014.1"/>
</dbReference>